<dbReference type="KEGG" id="mbur:EQU24_09100"/>
<dbReference type="STRING" id="675511.GCA_000341735_01208"/>
<dbReference type="InterPro" id="IPR011060">
    <property type="entry name" value="RibuloseP-bd_barrel"/>
</dbReference>
<protein>
    <submittedName>
        <fullName evidence="6">Nickel transporter</fullName>
    </submittedName>
</protein>
<dbReference type="PANTHER" id="PTHR43090:SF2">
    <property type="entry name" value="1-(5-PHOSPHORIBOSYL)-5-[(5-PHOSPHORIBOSYLAMINO)METHYLIDENEAMINO] IMIDAZOLE-4-CARBOXAMIDE ISOMERASE"/>
    <property type="match status" value="1"/>
</dbReference>
<dbReference type="InterPro" id="IPR013785">
    <property type="entry name" value="Aldolase_TIM"/>
</dbReference>
<dbReference type="OrthoDB" id="8535539at2"/>
<dbReference type="GO" id="GO:0000162">
    <property type="term" value="P:L-tryptophan biosynthetic process"/>
    <property type="evidence" value="ECO:0007669"/>
    <property type="project" value="TreeGrafter"/>
</dbReference>
<sequence>MQIIPVIDLKDHHVVHAVRGNRAEYAPVCSSLCKEPSIDRVIEAFLSLYDFKVFYIADLNAITACESVHQSLLLDVFSRYPDRRFWVDSGNHGVQRHYQGCANYLPVIGSESLIDDDVEHIERLPDDFVLSLDYSANGRLGSSLIFDNPKLWPNAIIIMTLAQVGSELGPDFAKLDYYCREFPEKRIIAAGGIRHKQDLVELQKIGVNDVLIASALHSGALSENDIKQIANNEFE</sequence>
<dbReference type="Pfam" id="PF00977">
    <property type="entry name" value="His_biosynth"/>
    <property type="match status" value="1"/>
</dbReference>
<evidence type="ECO:0000256" key="2">
    <source>
        <dbReference type="ARBA" id="ARBA00022605"/>
    </source>
</evidence>
<evidence type="ECO:0000256" key="1">
    <source>
        <dbReference type="ARBA" id="ARBA00009667"/>
    </source>
</evidence>
<proteinExistence type="inferred from homology"/>
<dbReference type="PANTHER" id="PTHR43090">
    <property type="entry name" value="1-(5-PHOSPHORIBOSYL)-5-[(5-PHOSPHORIBOSYLAMINO)METHYLIDENEAMINO] IMIDAZOLE-4-CARBOXAMIDE ISOMERASE"/>
    <property type="match status" value="1"/>
</dbReference>
<reference evidence="7" key="1">
    <citation type="journal article" date="2019" name="J. Bacteriol.">
        <title>A Mutagenic Screen Identifies a TonB-Dependent Receptor Required for the Lanthanide Metal Switch in the Type I Methanotroph 'Methylotuvimicrobium buryatense' 5GB1C.</title>
        <authorList>
            <person name="Groom J.D."/>
            <person name="Ford S.M."/>
            <person name="Pesesky M.W."/>
            <person name="Lidstrom M.E."/>
        </authorList>
    </citation>
    <scope>NUCLEOTIDE SEQUENCE [LARGE SCALE GENOMIC DNA]</scope>
    <source>
        <strain evidence="7">5GB1C</strain>
    </source>
</reference>
<comment type="similarity">
    <text evidence="1 5">Belongs to the HisA/HisF family.</text>
</comment>
<keyword evidence="3 5" id="KW-0368">Histidine biosynthesis</keyword>
<dbReference type="AlphaFoldDB" id="A0A4P9UPA9"/>
<evidence type="ECO:0000313" key="6">
    <source>
        <dbReference type="EMBL" id="QCW82383.1"/>
    </source>
</evidence>
<dbReference type="RefSeq" id="WP_017839793.1">
    <property type="nucleotide sequence ID" value="NZ_CP035467.1"/>
</dbReference>
<dbReference type="EMBL" id="CP035467">
    <property type="protein sequence ID" value="QCW82383.1"/>
    <property type="molecule type" value="Genomic_DNA"/>
</dbReference>
<name>A0A4P9UPA9_METBY</name>
<accession>A0A4P9UPA9</accession>
<gene>
    <name evidence="6" type="ORF">EQU24_09100</name>
</gene>
<evidence type="ECO:0000256" key="4">
    <source>
        <dbReference type="ARBA" id="ARBA00029440"/>
    </source>
</evidence>
<evidence type="ECO:0000256" key="5">
    <source>
        <dbReference type="RuleBase" id="RU003657"/>
    </source>
</evidence>
<organism evidence="6 7">
    <name type="scientific">Methylotuvimicrobium buryatense</name>
    <name type="common">Methylomicrobium buryatense</name>
    <dbReference type="NCBI Taxonomy" id="95641"/>
    <lineage>
        <taxon>Bacteria</taxon>
        <taxon>Pseudomonadati</taxon>
        <taxon>Pseudomonadota</taxon>
        <taxon>Gammaproteobacteria</taxon>
        <taxon>Methylococcales</taxon>
        <taxon>Methylococcaceae</taxon>
        <taxon>Methylotuvimicrobium</taxon>
    </lineage>
</organism>
<evidence type="ECO:0000313" key="7">
    <source>
        <dbReference type="Proteomes" id="UP000305881"/>
    </source>
</evidence>
<dbReference type="Gene3D" id="3.20.20.70">
    <property type="entry name" value="Aldolase class I"/>
    <property type="match status" value="1"/>
</dbReference>
<keyword evidence="2 5" id="KW-0028">Amino-acid biosynthesis</keyword>
<dbReference type="CDD" id="cd04723">
    <property type="entry name" value="HisA_HisF"/>
    <property type="match status" value="1"/>
</dbReference>
<keyword evidence="7" id="KW-1185">Reference proteome</keyword>
<evidence type="ECO:0000256" key="3">
    <source>
        <dbReference type="ARBA" id="ARBA00023102"/>
    </source>
</evidence>
<dbReference type="GO" id="GO:0000105">
    <property type="term" value="P:L-histidine biosynthetic process"/>
    <property type="evidence" value="ECO:0007669"/>
    <property type="project" value="UniProtKB-KW"/>
</dbReference>
<dbReference type="Proteomes" id="UP000305881">
    <property type="component" value="Chromosome"/>
</dbReference>
<dbReference type="SUPFAM" id="SSF51366">
    <property type="entry name" value="Ribulose-phoshate binding barrel"/>
    <property type="match status" value="1"/>
</dbReference>
<dbReference type="InterPro" id="IPR006062">
    <property type="entry name" value="His_biosynth"/>
</dbReference>
<dbReference type="InterPro" id="IPR044524">
    <property type="entry name" value="Isoase_HisA-like"/>
</dbReference>
<comment type="pathway">
    <text evidence="4">Amino-acid biosynthesis.</text>
</comment>
<dbReference type="GO" id="GO:0003949">
    <property type="term" value="F:1-(5-phosphoribosyl)-5-[(5-phosphoribosylamino)methylideneamino]imidazole-4-carboxamide isomerase activity"/>
    <property type="evidence" value="ECO:0007669"/>
    <property type="project" value="InterPro"/>
</dbReference>
<dbReference type="GO" id="GO:0005737">
    <property type="term" value="C:cytoplasm"/>
    <property type="evidence" value="ECO:0007669"/>
    <property type="project" value="TreeGrafter"/>
</dbReference>